<dbReference type="OrthoDB" id="9803735at2"/>
<dbReference type="Gene3D" id="3.40.190.290">
    <property type="match status" value="1"/>
</dbReference>
<evidence type="ECO:0000256" key="2">
    <source>
        <dbReference type="ARBA" id="ARBA00023015"/>
    </source>
</evidence>
<evidence type="ECO:0000259" key="5">
    <source>
        <dbReference type="PROSITE" id="PS50931"/>
    </source>
</evidence>
<dbReference type="InterPro" id="IPR005119">
    <property type="entry name" value="LysR_subst-bd"/>
</dbReference>
<dbReference type="CDD" id="cd05466">
    <property type="entry name" value="PBP2_LTTR_substrate"/>
    <property type="match status" value="1"/>
</dbReference>
<organism evidence="6 7">
    <name type="scientific">Peribacillus cavernae</name>
    <dbReference type="NCBI Taxonomy" id="1674310"/>
    <lineage>
        <taxon>Bacteria</taxon>
        <taxon>Bacillati</taxon>
        <taxon>Bacillota</taxon>
        <taxon>Bacilli</taxon>
        <taxon>Bacillales</taxon>
        <taxon>Bacillaceae</taxon>
        <taxon>Peribacillus</taxon>
    </lineage>
</organism>
<keyword evidence="7" id="KW-1185">Reference proteome</keyword>
<keyword evidence="4" id="KW-0804">Transcription</keyword>
<feature type="domain" description="HTH lysR-type" evidence="5">
    <location>
        <begin position="1"/>
        <end position="58"/>
    </location>
</feature>
<dbReference type="RefSeq" id="WP_126866554.1">
    <property type="nucleotide sequence ID" value="NZ_JAUSTX010000034.1"/>
</dbReference>
<dbReference type="PANTHER" id="PTHR30126:SF64">
    <property type="entry name" value="HTH-TYPE TRANSCRIPTIONAL REGULATOR CITR"/>
    <property type="match status" value="1"/>
</dbReference>
<evidence type="ECO:0000256" key="4">
    <source>
        <dbReference type="ARBA" id="ARBA00023163"/>
    </source>
</evidence>
<dbReference type="PROSITE" id="PS50931">
    <property type="entry name" value="HTH_LYSR"/>
    <property type="match status" value="1"/>
</dbReference>
<dbReference type="Proteomes" id="UP000267430">
    <property type="component" value="Unassembled WGS sequence"/>
</dbReference>
<dbReference type="AlphaFoldDB" id="A0A3S0VFL1"/>
<keyword evidence="2" id="KW-0805">Transcription regulation</keyword>
<gene>
    <name evidence="6" type="ORF">ELQ35_17785</name>
</gene>
<proteinExistence type="inferred from homology"/>
<name>A0A3S0VFL1_9BACI</name>
<dbReference type="GO" id="GO:0000976">
    <property type="term" value="F:transcription cis-regulatory region binding"/>
    <property type="evidence" value="ECO:0007669"/>
    <property type="project" value="TreeGrafter"/>
</dbReference>
<evidence type="ECO:0000313" key="6">
    <source>
        <dbReference type="EMBL" id="RUQ26984.1"/>
    </source>
</evidence>
<dbReference type="InterPro" id="IPR036390">
    <property type="entry name" value="WH_DNA-bd_sf"/>
</dbReference>
<evidence type="ECO:0000256" key="3">
    <source>
        <dbReference type="ARBA" id="ARBA00023125"/>
    </source>
</evidence>
<evidence type="ECO:0000256" key="1">
    <source>
        <dbReference type="ARBA" id="ARBA00009437"/>
    </source>
</evidence>
<protein>
    <submittedName>
        <fullName evidence="6">LysR family transcriptional regulator</fullName>
    </submittedName>
</protein>
<evidence type="ECO:0000313" key="7">
    <source>
        <dbReference type="Proteomes" id="UP000267430"/>
    </source>
</evidence>
<dbReference type="Gene3D" id="1.10.10.10">
    <property type="entry name" value="Winged helix-like DNA-binding domain superfamily/Winged helix DNA-binding domain"/>
    <property type="match status" value="1"/>
</dbReference>
<comment type="similarity">
    <text evidence="1">Belongs to the LysR transcriptional regulatory family.</text>
</comment>
<keyword evidence="3" id="KW-0238">DNA-binding</keyword>
<dbReference type="GO" id="GO:0003700">
    <property type="term" value="F:DNA-binding transcription factor activity"/>
    <property type="evidence" value="ECO:0007669"/>
    <property type="project" value="InterPro"/>
</dbReference>
<dbReference type="Pfam" id="PF03466">
    <property type="entry name" value="LysR_substrate"/>
    <property type="match status" value="1"/>
</dbReference>
<dbReference type="SUPFAM" id="SSF53850">
    <property type="entry name" value="Periplasmic binding protein-like II"/>
    <property type="match status" value="1"/>
</dbReference>
<dbReference type="EMBL" id="RYZZ01000031">
    <property type="protein sequence ID" value="RUQ26984.1"/>
    <property type="molecule type" value="Genomic_DNA"/>
</dbReference>
<dbReference type="Pfam" id="PF00126">
    <property type="entry name" value="HTH_1"/>
    <property type="match status" value="1"/>
</dbReference>
<dbReference type="InterPro" id="IPR000847">
    <property type="entry name" value="LysR_HTH_N"/>
</dbReference>
<accession>A0A3S0VFL1</accession>
<dbReference type="PRINTS" id="PR00039">
    <property type="entry name" value="HTHLYSR"/>
</dbReference>
<reference evidence="6 7" key="1">
    <citation type="submission" date="2018-12" db="EMBL/GenBank/DDBJ databases">
        <title>Bacillus chawlae sp. nov., Bacillus glennii sp. nov., and Bacillus saganii sp. nov. Isolated from the Vehicle Assembly Building at Kennedy Space Center where the Viking Spacecraft were Assembled.</title>
        <authorList>
            <person name="Seuylemezian A."/>
            <person name="Vaishampayan P."/>
        </authorList>
    </citation>
    <scope>NUCLEOTIDE SEQUENCE [LARGE SCALE GENOMIC DNA]</scope>
    <source>
        <strain evidence="6 7">L5</strain>
    </source>
</reference>
<comment type="caution">
    <text evidence="6">The sequence shown here is derived from an EMBL/GenBank/DDBJ whole genome shotgun (WGS) entry which is preliminary data.</text>
</comment>
<sequence length="293" mass="33961">MELKWIKTFVIAAKYENFRMASEKLFISQPSVTVHIKLLENYIGSRLFERIGRKVVLTEEGRRFLPHAQKILSVHSEGMTDLENFKQGFSRKLTIAISPLIAASIMPFILRNYMHDYPQISIDIQVLESKDVLASVLSGEADCGLSRMNVTHTDLTCLPLYEDPVILVAPHDGWDSENSPPIDIEELFSTYRIMSHNHPEYWDHLLLDIKRNYPEIRTMVVSQVHVTKKFIEEGLGISFLPISTVRRELMEGRLLEVRNHSIALPSSHSYFVTKYDHSEGRQFFKFLKRFSYT</sequence>
<dbReference type="InterPro" id="IPR036388">
    <property type="entry name" value="WH-like_DNA-bd_sf"/>
</dbReference>
<dbReference type="PANTHER" id="PTHR30126">
    <property type="entry name" value="HTH-TYPE TRANSCRIPTIONAL REGULATOR"/>
    <property type="match status" value="1"/>
</dbReference>
<dbReference type="SUPFAM" id="SSF46785">
    <property type="entry name" value="Winged helix' DNA-binding domain"/>
    <property type="match status" value="1"/>
</dbReference>